<evidence type="ECO:0000313" key="16">
    <source>
        <dbReference type="Proteomes" id="UP000440578"/>
    </source>
</evidence>
<dbReference type="SUPFAM" id="SSF51197">
    <property type="entry name" value="Clavaminate synthase-like"/>
    <property type="match status" value="1"/>
</dbReference>
<keyword evidence="8" id="KW-0408">Iron</keyword>
<evidence type="ECO:0000256" key="9">
    <source>
        <dbReference type="ARBA" id="ARBA00023268"/>
    </source>
</evidence>
<dbReference type="Pfam" id="PF13532">
    <property type="entry name" value="2OG-FeII_Oxy_2"/>
    <property type="match status" value="1"/>
</dbReference>
<keyword evidence="16" id="KW-1185">Reference proteome</keyword>
<dbReference type="InterPro" id="IPR051422">
    <property type="entry name" value="AlkB_tRNA_MeTrf/Diox"/>
</dbReference>
<evidence type="ECO:0000256" key="3">
    <source>
        <dbReference type="ARBA" id="ARBA00012808"/>
    </source>
</evidence>
<dbReference type="InterPro" id="IPR005123">
    <property type="entry name" value="Oxoglu/Fe-dep_dioxygenase_dom"/>
</dbReference>
<evidence type="ECO:0000256" key="12">
    <source>
        <dbReference type="ARBA" id="ARBA00049786"/>
    </source>
</evidence>
<dbReference type="InterPro" id="IPR035979">
    <property type="entry name" value="RBD_domain_sf"/>
</dbReference>
<dbReference type="Gene3D" id="3.30.70.330">
    <property type="match status" value="1"/>
</dbReference>
<evidence type="ECO:0000256" key="13">
    <source>
        <dbReference type="ARBA" id="ARBA00049802"/>
    </source>
</evidence>
<dbReference type="EMBL" id="VIIS01000911">
    <property type="protein sequence ID" value="KAF0303850.1"/>
    <property type="molecule type" value="Genomic_DNA"/>
</dbReference>
<evidence type="ECO:0000256" key="10">
    <source>
        <dbReference type="ARBA" id="ARBA00034996"/>
    </source>
</evidence>
<dbReference type="GO" id="GO:0000049">
    <property type="term" value="F:tRNA binding"/>
    <property type="evidence" value="ECO:0007669"/>
    <property type="project" value="TreeGrafter"/>
</dbReference>
<dbReference type="InterPro" id="IPR013216">
    <property type="entry name" value="Methyltransf_11"/>
</dbReference>
<gene>
    <name evidence="15" type="primary">alkbh8</name>
    <name evidence="15" type="ORF">FJT64_024214</name>
</gene>
<evidence type="ECO:0000256" key="2">
    <source>
        <dbReference type="ARBA" id="ARBA00007879"/>
    </source>
</evidence>
<name>A0A6A4WJM0_AMPAM</name>
<evidence type="ECO:0000256" key="7">
    <source>
        <dbReference type="ARBA" id="ARBA00022884"/>
    </source>
</evidence>
<evidence type="ECO:0000256" key="6">
    <source>
        <dbReference type="ARBA" id="ARBA00022833"/>
    </source>
</evidence>
<organism evidence="15 16">
    <name type="scientific">Amphibalanus amphitrite</name>
    <name type="common">Striped barnacle</name>
    <name type="synonym">Balanus amphitrite</name>
    <dbReference type="NCBI Taxonomy" id="1232801"/>
    <lineage>
        <taxon>Eukaryota</taxon>
        <taxon>Metazoa</taxon>
        <taxon>Ecdysozoa</taxon>
        <taxon>Arthropoda</taxon>
        <taxon>Crustacea</taxon>
        <taxon>Multicrustacea</taxon>
        <taxon>Cirripedia</taxon>
        <taxon>Thoracica</taxon>
        <taxon>Thoracicalcarea</taxon>
        <taxon>Balanomorpha</taxon>
        <taxon>Balanoidea</taxon>
        <taxon>Balanidae</taxon>
        <taxon>Amphibalaninae</taxon>
        <taxon>Amphibalanus</taxon>
    </lineage>
</organism>
<dbReference type="GO" id="GO:0005634">
    <property type="term" value="C:nucleus"/>
    <property type="evidence" value="ECO:0007669"/>
    <property type="project" value="TreeGrafter"/>
</dbReference>
<keyword evidence="7" id="KW-0694">RNA-binding</keyword>
<evidence type="ECO:0000256" key="11">
    <source>
        <dbReference type="ARBA" id="ARBA00045506"/>
    </source>
</evidence>
<sequence length="639" mass="71206">MSDWHKLKLVKILVSWQCFGCILHKFDKLKWQAILKNTTVRLCQMELLLMLCFSSPVRCAEFAIPFQTNTCPTCRLELPTDDEAYEAQRKYKIVVVCNSGLTTGASRESILEKCLPYAPASSVHMVPGRQFCFIQFADKEAAQQVMQALDGVDGQNGEPPLYLAYAERALITDLLSAEEEELILGQLHWPADGSMKHRQVLHFGYEFDYGTNNVDPSRPLAGGLPGWVELLVTRLMDGGHLVERPDQMTVNHYLPGQGIPAHVDTHSAFTDQLVSISLGSDTTMEFCRPPPHGATVAVRLPRRSALVMDGEARYLWTHCIVPRHSDITLTSDGELTLTRRGTRVSLTLRRLRRDVCRCRFPQQCDSQQQRRAEEKRSNGETGITEQLERTYVANVYEQIADHFSCTRHKPWPRVERFVRGLPPGSVLLDVGCGNGKYLGLNPHTFEVGVDQSSRLCSIGGGRGHQTVTAGCLPLPVRSAACDAVICIAVLHHLATRERRVAALAEIGRALRAGGRALIYVWALEQRQGTRAAGYLKPGRQQRVTETETAAGADTAELPLPVHTNRTEFKQQDMLVPWKLRPGGRGGGGGGEEVHHRFYHVYRSGELEEDVKIAGGLSVLESYHDQGNWCVMLQKDEDVA</sequence>
<comment type="caution">
    <text evidence="15">The sequence shown here is derived from an EMBL/GenBank/DDBJ whole genome shotgun (WGS) entry which is preliminary data.</text>
</comment>
<dbReference type="PROSITE" id="PS51471">
    <property type="entry name" value="FE2OG_OXY"/>
    <property type="match status" value="1"/>
</dbReference>
<dbReference type="OrthoDB" id="271595at2759"/>
<keyword evidence="4" id="KW-0489">Methyltransferase</keyword>
<dbReference type="Proteomes" id="UP000440578">
    <property type="component" value="Unassembled WGS sequence"/>
</dbReference>
<comment type="similarity">
    <text evidence="2">Belongs to the alkB family.</text>
</comment>
<dbReference type="Gene3D" id="2.60.120.590">
    <property type="entry name" value="Alpha-ketoglutarate-dependent dioxygenase AlkB-like"/>
    <property type="match status" value="1"/>
</dbReference>
<comment type="cofactor">
    <cofactor evidence="1">
        <name>Fe(2+)</name>
        <dbReference type="ChEBI" id="CHEBI:29033"/>
    </cofactor>
</comment>
<comment type="function">
    <text evidence="11">Catalyzes the methylation of 5-carboxymethyl uridine to 5-methylcarboxymethyl uridine at the wobble position of the anticodon loop in tRNA via its methyltransferase domain. Catalyzes the last step in the formation of 5-methylcarboxymethyl uridine at the wobble position of the anticodon loop in target tRNA. Has a preference for tRNA(Arg) and tRNA(Glu), and does not bind tRNA(Lys). Binds tRNA and catalyzes the iron and alpha-ketoglutarate dependent hydroxylation of 5-methylcarboxymethyl uridine at the wobble position of the anticodon loop in tRNA via its dioxygenase domain, giving rise to 5-(S)-methoxycarbonylhydroxymethyluridine; has a preference for tRNA(Gly). Required for normal survival after DNA damage. May inhibit apoptosis and promote cell survival and angiogenesis.</text>
</comment>
<dbReference type="EC" id="2.1.1.229" evidence="3"/>
<accession>A0A6A4WJM0</accession>
<reference evidence="15 16" key="1">
    <citation type="submission" date="2019-07" db="EMBL/GenBank/DDBJ databases">
        <title>Draft genome assembly of a fouling barnacle, Amphibalanus amphitrite (Darwin, 1854): The first reference genome for Thecostraca.</title>
        <authorList>
            <person name="Kim W."/>
        </authorList>
    </citation>
    <scope>NUCLEOTIDE SEQUENCE [LARGE SCALE GENOMIC DNA]</scope>
    <source>
        <strain evidence="15">SNU_AA5</strain>
        <tissue evidence="15">Soma without cirri and trophi</tissue>
    </source>
</reference>
<evidence type="ECO:0000313" key="15">
    <source>
        <dbReference type="EMBL" id="KAF0303850.1"/>
    </source>
</evidence>
<dbReference type="GO" id="GO:0030488">
    <property type="term" value="P:tRNA methylation"/>
    <property type="evidence" value="ECO:0007669"/>
    <property type="project" value="TreeGrafter"/>
</dbReference>
<dbReference type="GO" id="GO:0002098">
    <property type="term" value="P:tRNA wobble uridine modification"/>
    <property type="evidence" value="ECO:0007669"/>
    <property type="project" value="TreeGrafter"/>
</dbReference>
<dbReference type="InterPro" id="IPR012677">
    <property type="entry name" value="Nucleotide-bd_a/b_plait_sf"/>
</dbReference>
<evidence type="ECO:0000256" key="5">
    <source>
        <dbReference type="ARBA" id="ARBA00022679"/>
    </source>
</evidence>
<evidence type="ECO:0000256" key="8">
    <source>
        <dbReference type="ARBA" id="ARBA00023004"/>
    </source>
</evidence>
<keyword evidence="9" id="KW-0511">Multifunctional enzyme</keyword>
<dbReference type="Pfam" id="PF00076">
    <property type="entry name" value="RRM_1"/>
    <property type="match status" value="1"/>
</dbReference>
<dbReference type="GO" id="GO:0106335">
    <property type="term" value="F:tRNA (5-carboxymethyluridine(34)-5-O)-methyltransferase activity"/>
    <property type="evidence" value="ECO:0007669"/>
    <property type="project" value="UniProtKB-EC"/>
</dbReference>
<dbReference type="SUPFAM" id="SSF53335">
    <property type="entry name" value="S-adenosyl-L-methionine-dependent methyltransferases"/>
    <property type="match status" value="1"/>
</dbReference>
<dbReference type="AlphaFoldDB" id="A0A6A4WJM0"/>
<dbReference type="PANTHER" id="PTHR13069:SF21">
    <property type="entry name" value="ALKYLATED DNA REPAIR PROTEIN ALKB HOMOLOG 8"/>
    <property type="match status" value="1"/>
</dbReference>
<dbReference type="SUPFAM" id="SSF54928">
    <property type="entry name" value="RNA-binding domain, RBD"/>
    <property type="match status" value="1"/>
</dbReference>
<dbReference type="InterPro" id="IPR000504">
    <property type="entry name" value="RRM_dom"/>
</dbReference>
<evidence type="ECO:0000259" key="14">
    <source>
        <dbReference type="PROSITE" id="PS51471"/>
    </source>
</evidence>
<dbReference type="GO" id="GO:0008757">
    <property type="term" value="F:S-adenosylmethionine-dependent methyltransferase activity"/>
    <property type="evidence" value="ECO:0007669"/>
    <property type="project" value="InterPro"/>
</dbReference>
<keyword evidence="5" id="KW-0808">Transferase</keyword>
<dbReference type="GO" id="GO:0005737">
    <property type="term" value="C:cytoplasm"/>
    <property type="evidence" value="ECO:0007669"/>
    <property type="project" value="TreeGrafter"/>
</dbReference>
<feature type="domain" description="Fe2OG dioxygenase" evidence="14">
    <location>
        <begin position="244"/>
        <end position="352"/>
    </location>
</feature>
<dbReference type="InterPro" id="IPR029063">
    <property type="entry name" value="SAM-dependent_MTases_sf"/>
</dbReference>
<dbReference type="CDD" id="cd02440">
    <property type="entry name" value="AdoMet_MTases"/>
    <property type="match status" value="1"/>
</dbReference>
<evidence type="ECO:0000256" key="1">
    <source>
        <dbReference type="ARBA" id="ARBA00001954"/>
    </source>
</evidence>
<comment type="catalytic activity">
    <reaction evidence="10">
        <text>5-(carboxymethyl)uridine(34) in tRNA + S-adenosyl-L-methionine = 5-(2-methoxy-2-oxoethyl)uridine(34) in tRNA + S-adenosyl-L-homocysteine</text>
        <dbReference type="Rhea" id="RHEA:43208"/>
        <dbReference type="Rhea" id="RHEA-COMP:10407"/>
        <dbReference type="Rhea" id="RHEA-COMP:10408"/>
        <dbReference type="ChEBI" id="CHEBI:57856"/>
        <dbReference type="ChEBI" id="CHEBI:59789"/>
        <dbReference type="ChEBI" id="CHEBI:74851"/>
        <dbReference type="ChEBI" id="CHEBI:74882"/>
        <dbReference type="EC" id="2.1.1.229"/>
    </reaction>
</comment>
<dbReference type="PANTHER" id="PTHR13069">
    <property type="entry name" value="ALKYLATED DNA REPAIR PROTEIN ALKB HOMOLOG 8"/>
    <property type="match status" value="1"/>
</dbReference>
<dbReference type="SMART" id="SM00360">
    <property type="entry name" value="RRM"/>
    <property type="match status" value="1"/>
</dbReference>
<dbReference type="InterPro" id="IPR027450">
    <property type="entry name" value="AlkB-like"/>
</dbReference>
<proteinExistence type="inferred from homology"/>
<dbReference type="InterPro" id="IPR037151">
    <property type="entry name" value="AlkB-like_sf"/>
</dbReference>
<protein>
    <recommendedName>
        <fullName evidence="3">tRNA (carboxymethyluridine(34)-5-O)-methyltransferase</fullName>
        <ecNumber evidence="3">2.1.1.229</ecNumber>
    </recommendedName>
    <alternativeName>
        <fullName evidence="12">Alkylated DNA repair protein alkB homolog 8</fullName>
    </alternativeName>
    <alternativeName>
        <fullName evidence="13">S-adenosyl-L-methionine-dependent tRNA methyltransferase ALKBH8</fullName>
    </alternativeName>
</protein>
<keyword evidence="6" id="KW-0862">Zinc</keyword>
<dbReference type="Pfam" id="PF08241">
    <property type="entry name" value="Methyltransf_11"/>
    <property type="match status" value="1"/>
</dbReference>
<evidence type="ECO:0000256" key="4">
    <source>
        <dbReference type="ARBA" id="ARBA00022603"/>
    </source>
</evidence>
<dbReference type="Gene3D" id="3.40.50.150">
    <property type="entry name" value="Vaccinia Virus protein VP39"/>
    <property type="match status" value="1"/>
</dbReference>